<dbReference type="EMBL" id="SPHZ02000003">
    <property type="protein sequence ID" value="KAF0927247.1"/>
    <property type="molecule type" value="Genomic_DNA"/>
</dbReference>
<accession>A0A6G1ERJ7</accession>
<name>A0A6G1ERJ7_9ORYZ</name>
<dbReference type="EMBL" id="SPHZ02000003">
    <property type="protein sequence ID" value="KAF0927249.1"/>
    <property type="molecule type" value="Genomic_DNA"/>
</dbReference>
<dbReference type="EMBL" id="SPHZ02000003">
    <property type="protein sequence ID" value="KAF0927250.1"/>
    <property type="molecule type" value="Genomic_DNA"/>
</dbReference>
<dbReference type="EMBL" id="SPHZ02000003">
    <property type="protein sequence ID" value="KAF0927248.1"/>
    <property type="molecule type" value="Genomic_DNA"/>
</dbReference>
<dbReference type="AlphaFoldDB" id="A0A6G1ERJ7"/>
<protein>
    <submittedName>
        <fullName evidence="2">Uncharacterized protein</fullName>
    </submittedName>
</protein>
<feature type="region of interest" description="Disordered" evidence="1">
    <location>
        <begin position="20"/>
        <end position="42"/>
    </location>
</feature>
<evidence type="ECO:0000313" key="2">
    <source>
        <dbReference type="EMBL" id="KAF0927247.1"/>
    </source>
</evidence>
<reference evidence="2 3" key="1">
    <citation type="submission" date="2019-11" db="EMBL/GenBank/DDBJ databases">
        <title>Whole genome sequence of Oryza granulata.</title>
        <authorList>
            <person name="Li W."/>
        </authorList>
    </citation>
    <scope>NUCLEOTIDE SEQUENCE [LARGE SCALE GENOMIC DNA]</scope>
    <source>
        <strain evidence="3">cv. Menghai</strain>
        <tissue evidence="2">Leaf</tissue>
    </source>
</reference>
<keyword evidence="3" id="KW-1185">Reference proteome</keyword>
<gene>
    <name evidence="2" type="ORF">E2562_031185</name>
</gene>
<organism evidence="2 3">
    <name type="scientific">Oryza meyeriana var. granulata</name>
    <dbReference type="NCBI Taxonomy" id="110450"/>
    <lineage>
        <taxon>Eukaryota</taxon>
        <taxon>Viridiplantae</taxon>
        <taxon>Streptophyta</taxon>
        <taxon>Embryophyta</taxon>
        <taxon>Tracheophyta</taxon>
        <taxon>Spermatophyta</taxon>
        <taxon>Magnoliopsida</taxon>
        <taxon>Liliopsida</taxon>
        <taxon>Poales</taxon>
        <taxon>Poaceae</taxon>
        <taxon>BOP clade</taxon>
        <taxon>Oryzoideae</taxon>
        <taxon>Oryzeae</taxon>
        <taxon>Oryzinae</taxon>
        <taxon>Oryza</taxon>
        <taxon>Oryza meyeriana</taxon>
    </lineage>
</organism>
<dbReference type="EMBL" id="SPHZ02000003">
    <property type="protein sequence ID" value="KAF0927242.1"/>
    <property type="molecule type" value="Genomic_DNA"/>
</dbReference>
<evidence type="ECO:0000256" key="1">
    <source>
        <dbReference type="SAM" id="MobiDB-lite"/>
    </source>
</evidence>
<sequence length="123" mass="13767">MQSSILLLPTLYPRLHRDRHHLLSSPPQASPGPTLKPDVAGKSLLRPSSEDIKLCADHFTCRVPPSQSILRIIWDKRINDTPAQKVFDAMLLDPDRWPTGSMSLADTWCCQPSCPTKRKGVRG</sequence>
<comment type="caution">
    <text evidence="2">The sequence shown here is derived from an EMBL/GenBank/DDBJ whole genome shotgun (WGS) entry which is preliminary data.</text>
</comment>
<dbReference type="Proteomes" id="UP000479710">
    <property type="component" value="Unassembled WGS sequence"/>
</dbReference>
<evidence type="ECO:0000313" key="3">
    <source>
        <dbReference type="Proteomes" id="UP000479710"/>
    </source>
</evidence>
<proteinExistence type="predicted"/>